<keyword evidence="9" id="KW-0378">Hydrolase</keyword>
<gene>
    <name evidence="13" type="ORF">GS597_00370</name>
</gene>
<reference evidence="13" key="1">
    <citation type="submission" date="2019-12" db="EMBL/GenBank/DDBJ databases">
        <title>High-Quality draft genome sequences of three cyanobacteria isolated from the limestone walls of the Old Cathedral of Coimbra.</title>
        <authorList>
            <person name="Tiago I."/>
            <person name="Soares F."/>
            <person name="Portugal A."/>
        </authorList>
    </citation>
    <scope>NUCLEOTIDE SEQUENCE [LARGE SCALE GENOMIC DNA]</scope>
    <source>
        <strain evidence="13">C</strain>
    </source>
</reference>
<dbReference type="Gene3D" id="1.20.120.1220">
    <property type="match status" value="1"/>
</dbReference>
<dbReference type="EMBL" id="WVIC01000001">
    <property type="protein sequence ID" value="NCJ04999.1"/>
    <property type="molecule type" value="Genomic_DNA"/>
</dbReference>
<evidence type="ECO:0000313" key="13">
    <source>
        <dbReference type="EMBL" id="NCJ04999.1"/>
    </source>
</evidence>
<dbReference type="PRINTS" id="PR00864">
    <property type="entry name" value="PREPILNPTASE"/>
</dbReference>
<comment type="function">
    <text evidence="9">Plays an essential role in type IV pili and type II pseudopili formation by proteolytically removing the leader sequence from substrate proteins and subsequently monomethylating the alpha-amino group of the newly exposed N-terminal phenylalanine.</text>
</comment>
<keyword evidence="7 10" id="KW-0472">Membrane</keyword>
<dbReference type="GO" id="GO:0005886">
    <property type="term" value="C:plasma membrane"/>
    <property type="evidence" value="ECO:0007669"/>
    <property type="project" value="UniProtKB-SubCell"/>
</dbReference>
<dbReference type="InterPro" id="IPR010627">
    <property type="entry name" value="Prepilin_pept_A24_N"/>
</dbReference>
<dbReference type="EC" id="3.4.23.43" evidence="9"/>
<dbReference type="InterPro" id="IPR000045">
    <property type="entry name" value="Prepilin_IV_endopep_pep"/>
</dbReference>
<evidence type="ECO:0000256" key="8">
    <source>
        <dbReference type="RuleBase" id="RU003793"/>
    </source>
</evidence>
<comment type="caution">
    <text evidence="13">The sequence shown here is derived from an EMBL/GenBank/DDBJ whole genome shotgun (WGS) entry which is preliminary data.</text>
</comment>
<evidence type="ECO:0000259" key="11">
    <source>
        <dbReference type="Pfam" id="PF01478"/>
    </source>
</evidence>
<dbReference type="InterPro" id="IPR050882">
    <property type="entry name" value="Prepilin_peptidase/N-MTase"/>
</dbReference>
<accession>A0A8K2AC84</accession>
<dbReference type="GO" id="GO:0006465">
    <property type="term" value="P:signal peptide processing"/>
    <property type="evidence" value="ECO:0007669"/>
    <property type="project" value="TreeGrafter"/>
</dbReference>
<dbReference type="AlphaFoldDB" id="A0A8K2AC84"/>
<keyword evidence="9" id="KW-0645">Protease</keyword>
<evidence type="ECO:0000256" key="5">
    <source>
        <dbReference type="ARBA" id="ARBA00022692"/>
    </source>
</evidence>
<feature type="transmembrane region" description="Helical" evidence="10">
    <location>
        <begin position="133"/>
        <end position="154"/>
    </location>
</feature>
<dbReference type="PANTHER" id="PTHR30487:SF0">
    <property type="entry name" value="PREPILIN LEADER PEPTIDASE_N-METHYLTRANSFERASE-RELATED"/>
    <property type="match status" value="1"/>
</dbReference>
<evidence type="ECO:0000259" key="12">
    <source>
        <dbReference type="Pfam" id="PF06750"/>
    </source>
</evidence>
<feature type="domain" description="Prepilin type IV endopeptidase peptidase" evidence="11">
    <location>
        <begin position="107"/>
        <end position="226"/>
    </location>
</feature>
<evidence type="ECO:0000313" key="14">
    <source>
        <dbReference type="Proteomes" id="UP000607397"/>
    </source>
</evidence>
<evidence type="ECO:0000256" key="9">
    <source>
        <dbReference type="RuleBase" id="RU003794"/>
    </source>
</evidence>
<evidence type="ECO:0000256" key="10">
    <source>
        <dbReference type="SAM" id="Phobius"/>
    </source>
</evidence>
<evidence type="ECO:0000256" key="2">
    <source>
        <dbReference type="ARBA" id="ARBA00005801"/>
    </source>
</evidence>
<keyword evidence="9" id="KW-0808">Transferase</keyword>
<name>A0A8K2AC84_9CYAN</name>
<feature type="transmembrane region" description="Helical" evidence="10">
    <location>
        <begin position="6"/>
        <end position="28"/>
    </location>
</feature>
<evidence type="ECO:0000256" key="7">
    <source>
        <dbReference type="ARBA" id="ARBA00023136"/>
    </source>
</evidence>
<proteinExistence type="inferred from homology"/>
<dbReference type="GO" id="GO:0004190">
    <property type="term" value="F:aspartic-type endopeptidase activity"/>
    <property type="evidence" value="ECO:0007669"/>
    <property type="project" value="UniProtKB-EC"/>
</dbReference>
<dbReference type="Proteomes" id="UP000607397">
    <property type="component" value="Unassembled WGS sequence"/>
</dbReference>
<comment type="catalytic activity">
    <reaction evidence="9">
        <text>Typically cleaves a -Gly-|-Phe- bond to release an N-terminal, basic peptide of 5-8 residues from type IV prepilin, and then N-methylates the new N-terminal amino group, the methyl donor being S-adenosyl-L-methionine.</text>
        <dbReference type="EC" id="3.4.23.43"/>
    </reaction>
</comment>
<protein>
    <recommendedName>
        <fullName evidence="9">Prepilin leader peptidase/N-methyltransferase</fullName>
        <ecNumber evidence="9">2.1.1.-</ecNumber>
        <ecNumber evidence="9">3.4.23.43</ecNumber>
    </recommendedName>
</protein>
<dbReference type="PANTHER" id="PTHR30487">
    <property type="entry name" value="TYPE 4 PREPILIN-LIKE PROTEINS LEADER PEPTIDE-PROCESSING ENZYME"/>
    <property type="match status" value="1"/>
</dbReference>
<feature type="transmembrane region" description="Helical" evidence="10">
    <location>
        <begin position="160"/>
        <end position="185"/>
    </location>
</feature>
<feature type="transmembrane region" description="Helical" evidence="10">
    <location>
        <begin position="197"/>
        <end position="227"/>
    </location>
</feature>
<keyword evidence="6 10" id="KW-1133">Transmembrane helix</keyword>
<dbReference type="GO" id="GO:0008168">
    <property type="term" value="F:methyltransferase activity"/>
    <property type="evidence" value="ECO:0007669"/>
    <property type="project" value="UniProtKB-KW"/>
</dbReference>
<dbReference type="EC" id="2.1.1.-" evidence="9"/>
<dbReference type="Pfam" id="PF06750">
    <property type="entry name" value="A24_N_bact"/>
    <property type="match status" value="1"/>
</dbReference>
<dbReference type="Pfam" id="PF01478">
    <property type="entry name" value="Peptidase_A24"/>
    <property type="match status" value="1"/>
</dbReference>
<feature type="domain" description="Prepilin peptidase A24 N-terminal" evidence="12">
    <location>
        <begin position="16"/>
        <end position="96"/>
    </location>
</feature>
<keyword evidence="9" id="KW-0511">Multifunctional enzyme</keyword>
<dbReference type="RefSeq" id="WP_161823471.1">
    <property type="nucleotide sequence ID" value="NZ_WVIC01000001.1"/>
</dbReference>
<comment type="subcellular location">
    <subcellularLocation>
        <location evidence="1">Cell inner membrane</location>
        <topology evidence="1">Multi-pass membrane protein</topology>
    </subcellularLocation>
    <subcellularLocation>
        <location evidence="9">Cell membrane</location>
        <topology evidence="9">Multi-pass membrane protein</topology>
    </subcellularLocation>
</comment>
<evidence type="ECO:0000256" key="1">
    <source>
        <dbReference type="ARBA" id="ARBA00004429"/>
    </source>
</evidence>
<evidence type="ECO:0000256" key="6">
    <source>
        <dbReference type="ARBA" id="ARBA00022989"/>
    </source>
</evidence>
<dbReference type="GO" id="GO:0032259">
    <property type="term" value="P:methylation"/>
    <property type="evidence" value="ECO:0007669"/>
    <property type="project" value="UniProtKB-KW"/>
</dbReference>
<keyword evidence="14" id="KW-1185">Reference proteome</keyword>
<keyword evidence="4" id="KW-0997">Cell inner membrane</keyword>
<keyword evidence="3" id="KW-1003">Cell membrane</keyword>
<evidence type="ECO:0000256" key="4">
    <source>
        <dbReference type="ARBA" id="ARBA00022519"/>
    </source>
</evidence>
<dbReference type="InterPro" id="IPR014032">
    <property type="entry name" value="Peptidase_A24A_bac"/>
</dbReference>
<feature type="transmembrane region" description="Helical" evidence="10">
    <location>
        <begin position="239"/>
        <end position="257"/>
    </location>
</feature>
<keyword evidence="5 9" id="KW-0812">Transmembrane</keyword>
<sequence>MSWAELLMWGLVLGTGAAVGSFLNVVVYRLPTGISLLNPPSRCPQCHTRLRFYDNVPVLGWLWLRGRCRYCQTAIAKRYPIVEAVTAGLFLFTFLWFGLTLHTLGYWLFLSWLLALALIDLDTMTLPNPLTKSGVILGLIFQSILGFALQGHWMGLAQGLISSFLGAIIGIWLFDLIRLAGLLAIGQEAMGGGDPKLAAMIGAWLGWPLLLVSSLLACTLGSVVGIGGMALGWLGRRQAIPFGPFLALGAGLSTFWGQQLINAYQSWIGL</sequence>
<comment type="similarity">
    <text evidence="2 8">Belongs to the peptidase A24 family.</text>
</comment>
<organism evidence="13 14">
    <name type="scientific">Petrachloros mirabilis ULC683</name>
    <dbReference type="NCBI Taxonomy" id="2781853"/>
    <lineage>
        <taxon>Bacteria</taxon>
        <taxon>Bacillati</taxon>
        <taxon>Cyanobacteriota</taxon>
        <taxon>Cyanophyceae</taxon>
        <taxon>Synechococcales</taxon>
        <taxon>Petrachlorosaceae</taxon>
        <taxon>Petrachloros</taxon>
        <taxon>Petrachloros mirabilis</taxon>
    </lineage>
</organism>
<keyword evidence="9" id="KW-0489">Methyltransferase</keyword>
<evidence type="ECO:0000256" key="3">
    <source>
        <dbReference type="ARBA" id="ARBA00022475"/>
    </source>
</evidence>